<accession>A0A0C9UUP1</accession>
<organism evidence="1 2">
    <name type="scientific">Sphaerobolus stellatus (strain SS14)</name>
    <dbReference type="NCBI Taxonomy" id="990650"/>
    <lineage>
        <taxon>Eukaryota</taxon>
        <taxon>Fungi</taxon>
        <taxon>Dikarya</taxon>
        <taxon>Basidiomycota</taxon>
        <taxon>Agaricomycotina</taxon>
        <taxon>Agaricomycetes</taxon>
        <taxon>Phallomycetidae</taxon>
        <taxon>Geastrales</taxon>
        <taxon>Sphaerobolaceae</taxon>
        <taxon>Sphaerobolus</taxon>
    </lineage>
</organism>
<gene>
    <name evidence="1" type="ORF">M422DRAFT_183862</name>
</gene>
<evidence type="ECO:0000313" key="2">
    <source>
        <dbReference type="Proteomes" id="UP000054279"/>
    </source>
</evidence>
<dbReference type="OrthoDB" id="2615105at2759"/>
<dbReference type="HOGENOM" id="CLU_193207_0_0_1"/>
<dbReference type="AlphaFoldDB" id="A0A0C9UUP1"/>
<proteinExistence type="predicted"/>
<sequence>DSGWIISPDFKLLLWVPPAYRKGLWWPRTIGILGAQGTSLGLSNFAHGELLLSPVLKCHNM</sequence>
<evidence type="ECO:0000313" key="1">
    <source>
        <dbReference type="EMBL" id="KIJ32957.1"/>
    </source>
</evidence>
<protein>
    <submittedName>
        <fullName evidence="1">Uncharacterized protein</fullName>
    </submittedName>
</protein>
<reference evidence="1 2" key="1">
    <citation type="submission" date="2014-06" db="EMBL/GenBank/DDBJ databases">
        <title>Evolutionary Origins and Diversification of the Mycorrhizal Mutualists.</title>
        <authorList>
            <consortium name="DOE Joint Genome Institute"/>
            <consortium name="Mycorrhizal Genomics Consortium"/>
            <person name="Kohler A."/>
            <person name="Kuo A."/>
            <person name="Nagy L.G."/>
            <person name="Floudas D."/>
            <person name="Copeland A."/>
            <person name="Barry K.W."/>
            <person name="Cichocki N."/>
            <person name="Veneault-Fourrey C."/>
            <person name="LaButti K."/>
            <person name="Lindquist E.A."/>
            <person name="Lipzen A."/>
            <person name="Lundell T."/>
            <person name="Morin E."/>
            <person name="Murat C."/>
            <person name="Riley R."/>
            <person name="Ohm R."/>
            <person name="Sun H."/>
            <person name="Tunlid A."/>
            <person name="Henrissat B."/>
            <person name="Grigoriev I.V."/>
            <person name="Hibbett D.S."/>
            <person name="Martin F."/>
        </authorList>
    </citation>
    <scope>NUCLEOTIDE SEQUENCE [LARGE SCALE GENOMIC DNA]</scope>
    <source>
        <strain evidence="1 2">SS14</strain>
    </source>
</reference>
<name>A0A0C9UUP1_SPHS4</name>
<dbReference type="EMBL" id="KN837219">
    <property type="protein sequence ID" value="KIJ32957.1"/>
    <property type="molecule type" value="Genomic_DNA"/>
</dbReference>
<feature type="non-terminal residue" evidence="1">
    <location>
        <position position="1"/>
    </location>
</feature>
<dbReference type="Proteomes" id="UP000054279">
    <property type="component" value="Unassembled WGS sequence"/>
</dbReference>
<keyword evidence="2" id="KW-1185">Reference proteome</keyword>